<organism evidence="7 8">
    <name type="scientific">Carboxylicivirga sediminis</name>
    <dbReference type="NCBI Taxonomy" id="2006564"/>
    <lineage>
        <taxon>Bacteria</taxon>
        <taxon>Pseudomonadati</taxon>
        <taxon>Bacteroidota</taxon>
        <taxon>Bacteroidia</taxon>
        <taxon>Marinilabiliales</taxon>
        <taxon>Marinilabiliaceae</taxon>
        <taxon>Carboxylicivirga</taxon>
    </lineage>
</organism>
<feature type="transmembrane region" description="Helical" evidence="6">
    <location>
        <begin position="169"/>
        <end position="187"/>
    </location>
</feature>
<feature type="transmembrane region" description="Helical" evidence="6">
    <location>
        <begin position="134"/>
        <end position="157"/>
    </location>
</feature>
<dbReference type="GO" id="GO:0015144">
    <property type="term" value="F:carbohydrate transmembrane transporter activity"/>
    <property type="evidence" value="ECO:0007669"/>
    <property type="project" value="InterPro"/>
</dbReference>
<dbReference type="GO" id="GO:0016020">
    <property type="term" value="C:membrane"/>
    <property type="evidence" value="ECO:0007669"/>
    <property type="project" value="UniProtKB-SubCell"/>
</dbReference>
<comment type="caution">
    <text evidence="7">The sequence shown here is derived from an EMBL/GenBank/DDBJ whole genome shotgun (WGS) entry which is preliminary data.</text>
</comment>
<evidence type="ECO:0000256" key="5">
    <source>
        <dbReference type="ARBA" id="ARBA00023136"/>
    </source>
</evidence>
<feature type="transmembrane region" description="Helical" evidence="6">
    <location>
        <begin position="207"/>
        <end position="227"/>
    </location>
</feature>
<feature type="transmembrane region" description="Helical" evidence="6">
    <location>
        <begin position="311"/>
        <end position="330"/>
    </location>
</feature>
<feature type="transmembrane region" description="Helical" evidence="6">
    <location>
        <begin position="248"/>
        <end position="269"/>
    </location>
</feature>
<dbReference type="RefSeq" id="WP_212192008.1">
    <property type="nucleotide sequence ID" value="NZ_JAGTAR010000025.1"/>
</dbReference>
<dbReference type="PANTHER" id="PTHR16119:SF17">
    <property type="entry name" value="TRANSMEMBRANE PROTEIN 144"/>
    <property type="match status" value="1"/>
</dbReference>
<comment type="subcellular location">
    <subcellularLocation>
        <location evidence="1">Membrane</location>
        <topology evidence="1">Multi-pass membrane protein</topology>
    </subcellularLocation>
</comment>
<protein>
    <submittedName>
        <fullName evidence="7">Multidrug DMT transporter permease</fullName>
    </submittedName>
</protein>
<feature type="transmembrane region" description="Helical" evidence="6">
    <location>
        <begin position="80"/>
        <end position="102"/>
    </location>
</feature>
<dbReference type="PANTHER" id="PTHR16119">
    <property type="entry name" value="TRANSMEMBRANE PROTEIN 144"/>
    <property type="match status" value="1"/>
</dbReference>
<feature type="transmembrane region" description="Helical" evidence="6">
    <location>
        <begin position="6"/>
        <end position="27"/>
    </location>
</feature>
<reference evidence="7" key="1">
    <citation type="journal article" date="2018" name="Int. J. Syst. Evol. Microbiol.">
        <title>Carboxylicivirga sediminis sp. nov., isolated from coastal sediment.</title>
        <authorList>
            <person name="Wang F.Q."/>
            <person name="Ren L.H."/>
            <person name="Zou R.J."/>
            <person name="Sun Y.Z."/>
            <person name="Liu X.J."/>
            <person name="Jiang F."/>
            <person name="Liu L.J."/>
        </authorList>
    </citation>
    <scope>NUCLEOTIDE SEQUENCE</scope>
    <source>
        <strain evidence="7">JR1</strain>
    </source>
</reference>
<dbReference type="EMBL" id="JAGTAR010000025">
    <property type="protein sequence ID" value="MBR8536981.1"/>
    <property type="molecule type" value="Genomic_DNA"/>
</dbReference>
<dbReference type="InterPro" id="IPR010651">
    <property type="entry name" value="Sugar_transport"/>
</dbReference>
<evidence type="ECO:0000313" key="7">
    <source>
        <dbReference type="EMBL" id="MBR8536981.1"/>
    </source>
</evidence>
<proteinExistence type="inferred from homology"/>
<evidence type="ECO:0000256" key="3">
    <source>
        <dbReference type="ARBA" id="ARBA00022692"/>
    </source>
</evidence>
<evidence type="ECO:0000256" key="2">
    <source>
        <dbReference type="ARBA" id="ARBA00006117"/>
    </source>
</evidence>
<feature type="transmembrane region" description="Helical" evidence="6">
    <location>
        <begin position="39"/>
        <end position="60"/>
    </location>
</feature>
<reference evidence="7" key="2">
    <citation type="submission" date="2021-04" db="EMBL/GenBank/DDBJ databases">
        <authorList>
            <person name="Zhang T."/>
            <person name="Zhang Y."/>
            <person name="Lu D."/>
            <person name="Zuo D."/>
            <person name="Du Z."/>
        </authorList>
    </citation>
    <scope>NUCLEOTIDE SEQUENCE</scope>
    <source>
        <strain evidence="7">JR1</strain>
    </source>
</reference>
<accession>A0A941F539</accession>
<dbReference type="Proteomes" id="UP000679220">
    <property type="component" value="Unassembled WGS sequence"/>
</dbReference>
<evidence type="ECO:0000256" key="1">
    <source>
        <dbReference type="ARBA" id="ARBA00004141"/>
    </source>
</evidence>
<name>A0A941F539_9BACT</name>
<keyword evidence="5 6" id="KW-0472">Membrane</keyword>
<comment type="similarity">
    <text evidence="2">Belongs to the GRP transporter (TC 2.A.7.5) family.</text>
</comment>
<keyword evidence="8" id="KW-1185">Reference proteome</keyword>
<dbReference type="AlphaFoldDB" id="A0A941F539"/>
<dbReference type="Pfam" id="PF07168">
    <property type="entry name" value="Ureide_permease"/>
    <property type="match status" value="2"/>
</dbReference>
<keyword evidence="3 6" id="KW-0812">Transmembrane</keyword>
<evidence type="ECO:0000313" key="8">
    <source>
        <dbReference type="Proteomes" id="UP000679220"/>
    </source>
</evidence>
<feature type="transmembrane region" description="Helical" evidence="6">
    <location>
        <begin position="275"/>
        <end position="299"/>
    </location>
</feature>
<keyword evidence="4 6" id="KW-1133">Transmembrane helix</keyword>
<sequence>MYVVENYLTAVLFCILTMVCWGSWANTQKLASKSWSFTLFYWDYSLGIIILSLLFGLSFGSSGATGQSFIENLSQSTPRILALALLGGVLFNLANLLLVVAIDLAGMAVAFPIGIGLALVLGVFVNFIPHPEAYNSFVLFAGVGLVVMAIIINALAYKKMRQDVRSNKGIFISLVAGLLMSFFYRFVAESMSPSFKNIESGTLTPYTAVFVFSIGVFISSFLFNTILMKRPVSGPVITFSNYFKNGSIKLHAIGILGGVIWCMGMLLSIMSGEKAGYAISYGLGQGATLVAAIWGVFVWKEFKNSPKGTNGLLTVMFLSFLLGLSLIIIAKQ</sequence>
<evidence type="ECO:0000256" key="4">
    <source>
        <dbReference type="ARBA" id="ARBA00022989"/>
    </source>
</evidence>
<feature type="transmembrane region" description="Helical" evidence="6">
    <location>
        <begin position="109"/>
        <end position="128"/>
    </location>
</feature>
<evidence type="ECO:0000256" key="6">
    <source>
        <dbReference type="SAM" id="Phobius"/>
    </source>
</evidence>
<gene>
    <name evidence="7" type="ORF">KDU71_15520</name>
</gene>
<dbReference type="InterPro" id="IPR009834">
    <property type="entry name" value="Ureide_permease"/>
</dbReference>